<dbReference type="OrthoDB" id="20473at2759"/>
<evidence type="ECO:0000256" key="1">
    <source>
        <dbReference type="SAM" id="Coils"/>
    </source>
</evidence>
<keyword evidence="4" id="KW-1185">Reference proteome</keyword>
<sequence>MDQACIKVEPPDFLDDSTYDSMAGTSSSTFNEDAAPDSSTILKPSEIKEELSEDTQETNFDPFEEFCFESDHPALKNNSDYKELLKAVAVLEAQRARAIKDLDKLHEMKEKALADPIGFVERLQRGEKIDFPAPQNIYPVPVIDWNKYTFNAGSSSFSRRQLTRLSTRATQDLFKSSKLKKLFSFEYFLHFLLHV</sequence>
<feature type="compositionally biased region" description="Polar residues" evidence="2">
    <location>
        <begin position="19"/>
        <end position="42"/>
    </location>
</feature>
<keyword evidence="1" id="KW-0175">Coiled coil</keyword>
<comment type="caution">
    <text evidence="3">The sequence shown here is derived from an EMBL/GenBank/DDBJ whole genome shotgun (WGS) entry which is preliminary data.</text>
</comment>
<protein>
    <submittedName>
        <fullName evidence="3">ZZ-type zinc finger-containing protein 3</fullName>
    </submittedName>
</protein>
<evidence type="ECO:0000313" key="4">
    <source>
        <dbReference type="Proteomes" id="UP000499080"/>
    </source>
</evidence>
<evidence type="ECO:0000256" key="2">
    <source>
        <dbReference type="SAM" id="MobiDB-lite"/>
    </source>
</evidence>
<proteinExistence type="predicted"/>
<accession>A0A4Y2VPB3</accession>
<feature type="coiled-coil region" evidence="1">
    <location>
        <begin position="81"/>
        <end position="108"/>
    </location>
</feature>
<dbReference type="PANTHER" id="PTHR22705:SF0">
    <property type="entry name" value="ZZ-TYPE ZINC FINGER-CONTAINING PROTEIN 3"/>
    <property type="match status" value="1"/>
</dbReference>
<evidence type="ECO:0000313" key="3">
    <source>
        <dbReference type="EMBL" id="GBO25600.1"/>
    </source>
</evidence>
<reference evidence="3 4" key="1">
    <citation type="journal article" date="2019" name="Sci. Rep.">
        <title>Orb-weaving spider Araneus ventricosus genome elucidates the spidroin gene catalogue.</title>
        <authorList>
            <person name="Kono N."/>
            <person name="Nakamura H."/>
            <person name="Ohtoshi R."/>
            <person name="Moran D.A.P."/>
            <person name="Shinohara A."/>
            <person name="Yoshida Y."/>
            <person name="Fujiwara M."/>
            <person name="Mori M."/>
            <person name="Tomita M."/>
            <person name="Arakawa K."/>
        </authorList>
    </citation>
    <scope>NUCLEOTIDE SEQUENCE [LARGE SCALE GENOMIC DNA]</scope>
</reference>
<feature type="region of interest" description="Disordered" evidence="2">
    <location>
        <begin position="16"/>
        <end position="42"/>
    </location>
</feature>
<dbReference type="AlphaFoldDB" id="A0A4Y2VPB3"/>
<dbReference type="PANTHER" id="PTHR22705">
    <property type="entry name" value="ZINC FINGER, ZZ DOMAIN CONTAINING 3"/>
    <property type="match status" value="1"/>
</dbReference>
<gene>
    <name evidence="3" type="primary">Zzz3</name>
    <name evidence="3" type="ORF">AVEN_235095_1</name>
</gene>
<dbReference type="EMBL" id="BGPR01048588">
    <property type="protein sequence ID" value="GBO25600.1"/>
    <property type="molecule type" value="Genomic_DNA"/>
</dbReference>
<name>A0A4Y2VPB3_ARAVE</name>
<organism evidence="3 4">
    <name type="scientific">Araneus ventricosus</name>
    <name type="common">Orbweaver spider</name>
    <name type="synonym">Epeira ventricosa</name>
    <dbReference type="NCBI Taxonomy" id="182803"/>
    <lineage>
        <taxon>Eukaryota</taxon>
        <taxon>Metazoa</taxon>
        <taxon>Ecdysozoa</taxon>
        <taxon>Arthropoda</taxon>
        <taxon>Chelicerata</taxon>
        <taxon>Arachnida</taxon>
        <taxon>Araneae</taxon>
        <taxon>Araneomorphae</taxon>
        <taxon>Entelegynae</taxon>
        <taxon>Araneoidea</taxon>
        <taxon>Araneidae</taxon>
        <taxon>Araneus</taxon>
    </lineage>
</organism>
<dbReference type="Proteomes" id="UP000499080">
    <property type="component" value="Unassembled WGS sequence"/>
</dbReference>
<dbReference type="InterPro" id="IPR037830">
    <property type="entry name" value="ZZZ3"/>
</dbReference>